<dbReference type="EMBL" id="GBRH01240720">
    <property type="protein sequence ID" value="JAD57175.1"/>
    <property type="molecule type" value="Transcribed_RNA"/>
</dbReference>
<feature type="compositionally biased region" description="Pro residues" evidence="1">
    <location>
        <begin position="80"/>
        <end position="96"/>
    </location>
</feature>
<reference evidence="2" key="1">
    <citation type="submission" date="2014-09" db="EMBL/GenBank/DDBJ databases">
        <authorList>
            <person name="Magalhaes I.L.F."/>
            <person name="Oliveira U."/>
            <person name="Santos F.R."/>
            <person name="Vidigal T.H.D.A."/>
            <person name="Brescovit A.D."/>
            <person name="Santos A.J."/>
        </authorList>
    </citation>
    <scope>NUCLEOTIDE SEQUENCE</scope>
    <source>
        <tissue evidence="2">Shoot tissue taken approximately 20 cm above the soil surface</tissue>
    </source>
</reference>
<accession>A0A0A9B7L0</accession>
<evidence type="ECO:0000313" key="2">
    <source>
        <dbReference type="EMBL" id="JAD57175.1"/>
    </source>
</evidence>
<protein>
    <submittedName>
        <fullName evidence="2">Uncharacterized protein</fullName>
    </submittedName>
</protein>
<reference evidence="2" key="2">
    <citation type="journal article" date="2015" name="Data Brief">
        <title>Shoot transcriptome of the giant reed, Arundo donax.</title>
        <authorList>
            <person name="Barrero R.A."/>
            <person name="Guerrero F.D."/>
            <person name="Moolhuijzen P."/>
            <person name="Goolsby J.A."/>
            <person name="Tidwell J."/>
            <person name="Bellgard S.E."/>
            <person name="Bellgard M.I."/>
        </authorList>
    </citation>
    <scope>NUCLEOTIDE SEQUENCE</scope>
    <source>
        <tissue evidence="2">Shoot tissue taken approximately 20 cm above the soil surface</tissue>
    </source>
</reference>
<feature type="region of interest" description="Disordered" evidence="1">
    <location>
        <begin position="49"/>
        <end position="103"/>
    </location>
</feature>
<feature type="compositionally biased region" description="Low complexity" evidence="1">
    <location>
        <begin position="49"/>
        <end position="79"/>
    </location>
</feature>
<dbReference type="AlphaFoldDB" id="A0A0A9B7L0"/>
<name>A0A0A9B7L0_ARUDO</name>
<evidence type="ECO:0000256" key="1">
    <source>
        <dbReference type="SAM" id="MobiDB-lite"/>
    </source>
</evidence>
<proteinExistence type="predicted"/>
<sequence>MSKIAEEGAQQLGQLAAGVAAVRVQPVETLLRVAPLGLCVAATAVKLGTSRATSTTPSPTLTSAGSSTSFRPTSSAPPTRSSPPSTPPCRGPPRCPDPGSSSSSNRYLLALPLSLHSISALFLLFTRLVACSA</sequence>
<organism evidence="2">
    <name type="scientific">Arundo donax</name>
    <name type="common">Giant reed</name>
    <name type="synonym">Donax arundinaceus</name>
    <dbReference type="NCBI Taxonomy" id="35708"/>
    <lineage>
        <taxon>Eukaryota</taxon>
        <taxon>Viridiplantae</taxon>
        <taxon>Streptophyta</taxon>
        <taxon>Embryophyta</taxon>
        <taxon>Tracheophyta</taxon>
        <taxon>Spermatophyta</taxon>
        <taxon>Magnoliopsida</taxon>
        <taxon>Liliopsida</taxon>
        <taxon>Poales</taxon>
        <taxon>Poaceae</taxon>
        <taxon>PACMAD clade</taxon>
        <taxon>Arundinoideae</taxon>
        <taxon>Arundineae</taxon>
        <taxon>Arundo</taxon>
    </lineage>
</organism>